<proteinExistence type="predicted"/>
<dbReference type="AlphaFoldDB" id="A0A6H1QAR5"/>
<dbReference type="EMBL" id="MN961671">
    <property type="protein sequence ID" value="QIZ23185.1"/>
    <property type="molecule type" value="Genomic_DNA"/>
</dbReference>
<dbReference type="GeneID" id="97170765"/>
<geneLocation type="plasmid" evidence="2">
    <name>pPA15W-NR</name>
</geneLocation>
<name>A0A6H1QAR5_PSEAI</name>
<organism evidence="1">
    <name type="scientific">Pseudomonas aeruginosa</name>
    <dbReference type="NCBI Taxonomy" id="287"/>
    <lineage>
        <taxon>Bacteria</taxon>
        <taxon>Pseudomonadati</taxon>
        <taxon>Pseudomonadota</taxon>
        <taxon>Gammaproteobacteria</taxon>
        <taxon>Pseudomonadales</taxon>
        <taxon>Pseudomonadaceae</taxon>
        <taxon>Pseudomonas</taxon>
    </lineage>
</organism>
<keyword evidence="1" id="KW-0614">Plasmid</keyword>
<dbReference type="EMBL" id="MN961672">
    <property type="protein sequence ID" value="QIZ23373.1"/>
    <property type="molecule type" value="Genomic_DNA"/>
</dbReference>
<dbReference type="RefSeq" id="WP_009684364.1">
    <property type="nucleotide sequence ID" value="NZ_CAADLY010000656.1"/>
</dbReference>
<geneLocation type="plasmid" evidence="1">
    <name>p201330-IMP</name>
</geneLocation>
<evidence type="ECO:0000313" key="2">
    <source>
        <dbReference type="EMBL" id="QIZ23373.1"/>
    </source>
</evidence>
<protein>
    <submittedName>
        <fullName evidence="1">Uncharacterized protein</fullName>
    </submittedName>
</protein>
<sequence>MATSKRNGLTQASGITADLVLELGTYYSAQDMRKVQTGLTAAAREVRALTQYGSLLGRLGEKLSPEQRELLTNAAALLDSVKYNVQHAKERKARDEKAIAKKRELWERQAEQLVKTNFAMPADTVNEQLQILELYLVARVVLGHAVYLQDHSRLRKVMQEEPPRSSHYTVAQWRRNEVSSLVADLRSAFRDYLSWDLERTPAQRLDELQASLATYRAETLTQPQAVETIRIWADALKGAAFIASVMPTSRPPK</sequence>
<accession>A0A6H1QAR5</accession>
<evidence type="ECO:0000313" key="1">
    <source>
        <dbReference type="EMBL" id="QIZ23185.1"/>
    </source>
</evidence>
<reference evidence="1" key="1">
    <citation type="submission" date="2020-01" db="EMBL/GenBank/DDBJ databases">
        <authorList>
            <person name="Zhou D."/>
        </authorList>
    </citation>
    <scope>NUCLEOTIDE SEQUENCE</scope>
    <source>
        <strain evidence="1">201330</strain>
        <strain evidence="2">PA15W</strain>
        <plasmid evidence="1">p201330-IMP</plasmid>
        <plasmid evidence="2">pPA15W-NR</plasmid>
    </source>
</reference>